<organism evidence="1 2">
    <name type="scientific">Treponema primitia (strain ATCC BAA-887 / DSM 12427 / ZAS-2)</name>
    <dbReference type="NCBI Taxonomy" id="545694"/>
    <lineage>
        <taxon>Bacteria</taxon>
        <taxon>Pseudomonadati</taxon>
        <taxon>Spirochaetota</taxon>
        <taxon>Spirochaetia</taxon>
        <taxon>Spirochaetales</taxon>
        <taxon>Treponemataceae</taxon>
        <taxon>Treponema</taxon>
    </lineage>
</organism>
<gene>
    <name evidence="1" type="ordered locus">TREPR_1348</name>
</gene>
<protein>
    <submittedName>
        <fullName evidence="1">Uncharacterized protein</fullName>
    </submittedName>
</protein>
<reference evidence="2" key="1">
    <citation type="submission" date="2009-12" db="EMBL/GenBank/DDBJ databases">
        <title>Complete sequence of Treponema primitia strain ZAS-2.</title>
        <authorList>
            <person name="Tetu S.G."/>
            <person name="Matson E."/>
            <person name="Ren Q."/>
            <person name="Seshadri R."/>
            <person name="Elbourne L."/>
            <person name="Hassan K.A."/>
            <person name="Durkin A."/>
            <person name="Radune D."/>
            <person name="Mohamoud Y."/>
            <person name="Shay R."/>
            <person name="Jin S."/>
            <person name="Zhang X."/>
            <person name="Lucey K."/>
            <person name="Ballor N.R."/>
            <person name="Ottesen E."/>
            <person name="Rosenthal R."/>
            <person name="Allen A."/>
            <person name="Leadbetter J.R."/>
            <person name="Paulsen I.T."/>
        </authorList>
    </citation>
    <scope>NUCLEOTIDE SEQUENCE [LARGE SCALE GENOMIC DNA]</scope>
    <source>
        <strain evidence="2">ATCC BAA-887 / DSM 12427 / ZAS-2</strain>
    </source>
</reference>
<dbReference type="STRING" id="545694.TREPR_1348"/>
<sequence length="395" mass="43538">MYNSLYCNELPPPPPPIFYAIKKFALASPILPVFPKGETVMRKILLGCLILLNTGLFCFAQEAVPFDEALQDTLHYLSAKIPDNSTVVALNVQSDSPDLAEYVIDEIHAYTVDTDLFTMVDPQHLAPPLSGELSDEMVQTIGEKLGAQTILSVTISYTDSFYRLRVQAIDVQSAKIQGSRTVTIVPNQLLDSLTGKSHNTATPGELKLLYLGVRGGLSTHFYTLDKSYWGDGREASVSWSGDFAAQLSYQFFTHFALQTEAVFMGDMLVTKNGTLASFSNATVMLPLLAKFTFYPRLFSFSVFGGAYCSIPLQAMTFRIADSDYEYNYSAPFGLILGGTMGIKLGPGTLFGDIRFATDLQATGLSGPWGDLDVYKRNMLFYSLGYELGFIKRGRK</sequence>
<proteinExistence type="predicted"/>
<dbReference type="AlphaFoldDB" id="F5YQU2"/>
<keyword evidence="2" id="KW-1185">Reference proteome</keyword>
<dbReference type="EMBL" id="CP001843">
    <property type="protein sequence ID" value="AEF86903.1"/>
    <property type="molecule type" value="Genomic_DNA"/>
</dbReference>
<reference evidence="1 2" key="2">
    <citation type="journal article" date="2011" name="ISME J.">
        <title>RNA-seq reveals cooperative metabolic interactions between two termite-gut spirochete species in co-culture.</title>
        <authorList>
            <person name="Rosenthal A.Z."/>
            <person name="Matson E.G."/>
            <person name="Eldar A."/>
            <person name="Leadbetter J.R."/>
        </authorList>
    </citation>
    <scope>NUCLEOTIDE SEQUENCE [LARGE SCALE GENOMIC DNA]</scope>
    <source>
        <strain evidence="2">ATCC BAA-887 / DSM 12427 / ZAS-2</strain>
    </source>
</reference>
<evidence type="ECO:0000313" key="1">
    <source>
        <dbReference type="EMBL" id="AEF86903.1"/>
    </source>
</evidence>
<evidence type="ECO:0000313" key="2">
    <source>
        <dbReference type="Proteomes" id="UP000009223"/>
    </source>
</evidence>
<accession>F5YQU2</accession>
<dbReference type="KEGG" id="tpi:TREPR_1348"/>
<dbReference type="HOGENOM" id="CLU_698172_0_0_12"/>
<name>F5YQU2_TREPZ</name>
<dbReference type="Proteomes" id="UP000009223">
    <property type="component" value="Chromosome"/>
</dbReference>